<dbReference type="AlphaFoldDB" id="A0A7J0FI71"/>
<dbReference type="EMBL" id="BJWL01000012">
    <property type="protein sequence ID" value="GFY98394.1"/>
    <property type="molecule type" value="Genomic_DNA"/>
</dbReference>
<feature type="compositionally biased region" description="Polar residues" evidence="1">
    <location>
        <begin position="92"/>
        <end position="102"/>
    </location>
</feature>
<evidence type="ECO:0000256" key="1">
    <source>
        <dbReference type="SAM" id="MobiDB-lite"/>
    </source>
</evidence>
<keyword evidence="3" id="KW-1185">Reference proteome</keyword>
<sequence length="231" mass="24230">MPKLAFRLFGLPNVILQLGEHLDPGHEVPEPVGGSSVSNELTTFGALVFMTNRATNDSVSRQKFSIDPGEPSSVSRGSHGTEDLTSRRTSHPIVTSRSSLASGDNRPGFCFEVAFAALCASASSLPPLSPGVLGTCGGSPSSTTAGTIFSLRSHEQHPSSGSLDYRVVHPLFISAEELVILPAIMDFLARIWAEHRARVVQASLCPVSSSGFPPISVCQLSCGVTVGSAVE</sequence>
<protein>
    <submittedName>
        <fullName evidence="2">Uncharacterized protein</fullName>
    </submittedName>
</protein>
<feature type="region of interest" description="Disordered" evidence="1">
    <location>
        <begin position="60"/>
        <end position="102"/>
    </location>
</feature>
<name>A0A7J0FI71_9ERIC</name>
<organism evidence="2 3">
    <name type="scientific">Actinidia rufa</name>
    <dbReference type="NCBI Taxonomy" id="165716"/>
    <lineage>
        <taxon>Eukaryota</taxon>
        <taxon>Viridiplantae</taxon>
        <taxon>Streptophyta</taxon>
        <taxon>Embryophyta</taxon>
        <taxon>Tracheophyta</taxon>
        <taxon>Spermatophyta</taxon>
        <taxon>Magnoliopsida</taxon>
        <taxon>eudicotyledons</taxon>
        <taxon>Gunneridae</taxon>
        <taxon>Pentapetalae</taxon>
        <taxon>asterids</taxon>
        <taxon>Ericales</taxon>
        <taxon>Actinidiaceae</taxon>
        <taxon>Actinidia</taxon>
    </lineage>
</organism>
<accession>A0A7J0FI71</accession>
<comment type="caution">
    <text evidence="2">The sequence shown here is derived from an EMBL/GenBank/DDBJ whole genome shotgun (WGS) entry which is preliminary data.</text>
</comment>
<evidence type="ECO:0000313" key="2">
    <source>
        <dbReference type="EMBL" id="GFY98394.1"/>
    </source>
</evidence>
<dbReference type="Proteomes" id="UP000585474">
    <property type="component" value="Unassembled WGS sequence"/>
</dbReference>
<reference evidence="2 3" key="1">
    <citation type="submission" date="2019-07" db="EMBL/GenBank/DDBJ databases">
        <title>De Novo Assembly of kiwifruit Actinidia rufa.</title>
        <authorList>
            <person name="Sugita-Konishi S."/>
            <person name="Sato K."/>
            <person name="Mori E."/>
            <person name="Abe Y."/>
            <person name="Kisaki G."/>
            <person name="Hamano K."/>
            <person name="Suezawa K."/>
            <person name="Otani M."/>
            <person name="Fukuda T."/>
            <person name="Manabe T."/>
            <person name="Gomi K."/>
            <person name="Tabuchi M."/>
            <person name="Akimitsu K."/>
            <person name="Kataoka I."/>
        </authorList>
    </citation>
    <scope>NUCLEOTIDE SEQUENCE [LARGE SCALE GENOMIC DNA]</scope>
    <source>
        <strain evidence="3">cv. Fuchu</strain>
    </source>
</reference>
<gene>
    <name evidence="2" type="ORF">Acr_12g0009350</name>
</gene>
<evidence type="ECO:0000313" key="3">
    <source>
        <dbReference type="Proteomes" id="UP000585474"/>
    </source>
</evidence>
<proteinExistence type="predicted"/>